<feature type="domain" description="DUF4097" evidence="2">
    <location>
        <begin position="63"/>
        <end position="305"/>
    </location>
</feature>
<feature type="region of interest" description="Disordered" evidence="1">
    <location>
        <begin position="1"/>
        <end position="21"/>
    </location>
</feature>
<dbReference type="STRING" id="660517.SAMN04487946_102291"/>
<evidence type="ECO:0000256" key="1">
    <source>
        <dbReference type="SAM" id="MobiDB-lite"/>
    </source>
</evidence>
<proteinExistence type="predicted"/>
<sequence>MQPNTDAESAEPTRSTDRTLSRRKLLGAAAAAGTAAVAGCTGSFVQIDRAETTVERQFESTEIDRLVVADASDDVSVEPADGAAVTVRAHKRAQGETSLSDLRLQTQTDSGALQIGTEKPDVFGIGGGSVDLEVHLPQSVPVDQVQTADGDVSVRGTGGDAVLETGDGDIAVSDVEGDVSATTQDGSISVDGADGVVSVRSRDGDLSVRDPGSIEAVQTDDGDIVADVPAITDAATVRSSDGDVTARVSESLDATVEIATDDGNVTVADAFDGLTTTSERRVETTLGDGTNELTIRTADGDVTVTGS</sequence>
<name>A0A1H3EIZ5_9EURY</name>
<organism evidence="3 4">
    <name type="scientific">Halobellus clavatus</name>
    <dbReference type="NCBI Taxonomy" id="660517"/>
    <lineage>
        <taxon>Archaea</taxon>
        <taxon>Methanobacteriati</taxon>
        <taxon>Methanobacteriota</taxon>
        <taxon>Stenosarchaea group</taxon>
        <taxon>Halobacteria</taxon>
        <taxon>Halobacteriales</taxon>
        <taxon>Haloferacaceae</taxon>
        <taxon>Halobellus</taxon>
    </lineage>
</organism>
<dbReference type="OrthoDB" id="326188at2157"/>
<evidence type="ECO:0000313" key="3">
    <source>
        <dbReference type="EMBL" id="SDX78168.1"/>
    </source>
</evidence>
<dbReference type="Proteomes" id="UP000199170">
    <property type="component" value="Unassembled WGS sequence"/>
</dbReference>
<keyword evidence="4" id="KW-1185">Reference proteome</keyword>
<accession>A0A1H3EIZ5</accession>
<dbReference type="EMBL" id="FNPB01000002">
    <property type="protein sequence ID" value="SDX78168.1"/>
    <property type="molecule type" value="Genomic_DNA"/>
</dbReference>
<gene>
    <name evidence="3" type="ORF">SAMN04487946_102291</name>
</gene>
<dbReference type="RefSeq" id="WP_089765794.1">
    <property type="nucleotide sequence ID" value="NZ_FNPB01000002.1"/>
</dbReference>
<evidence type="ECO:0000259" key="2">
    <source>
        <dbReference type="Pfam" id="PF13349"/>
    </source>
</evidence>
<protein>
    <submittedName>
        <fullName evidence="3">Putative adhesin</fullName>
    </submittedName>
</protein>
<dbReference type="AlphaFoldDB" id="A0A1H3EIZ5"/>
<dbReference type="Pfam" id="PF13349">
    <property type="entry name" value="DUF4097"/>
    <property type="match status" value="1"/>
</dbReference>
<reference evidence="4" key="1">
    <citation type="submission" date="2016-10" db="EMBL/GenBank/DDBJ databases">
        <authorList>
            <person name="Varghese N."/>
            <person name="Submissions S."/>
        </authorList>
    </citation>
    <scope>NUCLEOTIDE SEQUENCE [LARGE SCALE GENOMIC DNA]</scope>
    <source>
        <strain evidence="4">CGMCC 1.10118</strain>
    </source>
</reference>
<dbReference type="InterPro" id="IPR025164">
    <property type="entry name" value="Toastrack_DUF4097"/>
</dbReference>
<dbReference type="PROSITE" id="PS51318">
    <property type="entry name" value="TAT"/>
    <property type="match status" value="1"/>
</dbReference>
<evidence type="ECO:0000313" key="4">
    <source>
        <dbReference type="Proteomes" id="UP000199170"/>
    </source>
</evidence>
<dbReference type="InterPro" id="IPR006311">
    <property type="entry name" value="TAT_signal"/>
</dbReference>